<sequence>MWTTLRMWPVSVTSSVCQHSTSTRTRTRWRSSQGPIRPSWRSWLTLTNKYTTV</sequence>
<keyword evidence="2" id="KW-1185">Reference proteome</keyword>
<protein>
    <submittedName>
        <fullName evidence="1">Uncharacterized protein</fullName>
    </submittedName>
</protein>
<evidence type="ECO:0000313" key="2">
    <source>
        <dbReference type="Proteomes" id="UP001356427"/>
    </source>
</evidence>
<reference evidence="1 2" key="1">
    <citation type="submission" date="2021-04" db="EMBL/GenBank/DDBJ databases">
        <authorList>
            <person name="De Guttry C."/>
            <person name="Zahm M."/>
            <person name="Klopp C."/>
            <person name="Cabau C."/>
            <person name="Louis A."/>
            <person name="Berthelot C."/>
            <person name="Parey E."/>
            <person name="Roest Crollius H."/>
            <person name="Montfort J."/>
            <person name="Robinson-Rechavi M."/>
            <person name="Bucao C."/>
            <person name="Bouchez O."/>
            <person name="Gislard M."/>
            <person name="Lluch J."/>
            <person name="Milhes M."/>
            <person name="Lampietro C."/>
            <person name="Lopez Roques C."/>
            <person name="Donnadieu C."/>
            <person name="Braasch I."/>
            <person name="Desvignes T."/>
            <person name="Postlethwait J."/>
            <person name="Bobe J."/>
            <person name="Wedekind C."/>
            <person name="Guiguen Y."/>
        </authorList>
    </citation>
    <scope>NUCLEOTIDE SEQUENCE [LARGE SCALE GENOMIC DNA]</scope>
    <source>
        <strain evidence="1">Cs_M1</strain>
        <tissue evidence="1">Blood</tissue>
    </source>
</reference>
<dbReference type="EMBL" id="JAGTTL010000024">
    <property type="protein sequence ID" value="KAK6304074.1"/>
    <property type="molecule type" value="Genomic_DNA"/>
</dbReference>
<proteinExistence type="predicted"/>
<accession>A0AAN8KZB8</accession>
<organism evidence="1 2">
    <name type="scientific">Coregonus suidteri</name>
    <dbReference type="NCBI Taxonomy" id="861788"/>
    <lineage>
        <taxon>Eukaryota</taxon>
        <taxon>Metazoa</taxon>
        <taxon>Chordata</taxon>
        <taxon>Craniata</taxon>
        <taxon>Vertebrata</taxon>
        <taxon>Euteleostomi</taxon>
        <taxon>Actinopterygii</taxon>
        <taxon>Neopterygii</taxon>
        <taxon>Teleostei</taxon>
        <taxon>Protacanthopterygii</taxon>
        <taxon>Salmoniformes</taxon>
        <taxon>Salmonidae</taxon>
        <taxon>Coregoninae</taxon>
        <taxon>Coregonus</taxon>
    </lineage>
</organism>
<comment type="caution">
    <text evidence="1">The sequence shown here is derived from an EMBL/GenBank/DDBJ whole genome shotgun (WGS) entry which is preliminary data.</text>
</comment>
<dbReference type="Proteomes" id="UP001356427">
    <property type="component" value="Unassembled WGS sequence"/>
</dbReference>
<name>A0AAN8KZB8_9TELE</name>
<evidence type="ECO:0000313" key="1">
    <source>
        <dbReference type="EMBL" id="KAK6304074.1"/>
    </source>
</evidence>
<dbReference type="AlphaFoldDB" id="A0AAN8KZB8"/>
<gene>
    <name evidence="1" type="ORF">J4Q44_G00265280</name>
</gene>